<feature type="compositionally biased region" description="Low complexity" evidence="1">
    <location>
        <begin position="94"/>
        <end position="106"/>
    </location>
</feature>
<evidence type="ECO:0000313" key="3">
    <source>
        <dbReference type="Proteomes" id="UP000770661"/>
    </source>
</evidence>
<feature type="compositionally biased region" description="Polar residues" evidence="1">
    <location>
        <begin position="7"/>
        <end position="19"/>
    </location>
</feature>
<dbReference type="EMBL" id="JACEEZ010012089">
    <property type="protein sequence ID" value="KAG0720898.1"/>
    <property type="molecule type" value="Genomic_DNA"/>
</dbReference>
<gene>
    <name evidence="2" type="ORF">GWK47_047525</name>
</gene>
<dbReference type="AlphaFoldDB" id="A0A8J4Y658"/>
<feature type="region of interest" description="Disordered" evidence="1">
    <location>
        <begin position="1"/>
        <end position="50"/>
    </location>
</feature>
<proteinExistence type="predicted"/>
<protein>
    <submittedName>
        <fullName evidence="2">Uncharacterized protein</fullName>
    </submittedName>
</protein>
<feature type="region of interest" description="Disordered" evidence="1">
    <location>
        <begin position="72"/>
        <end position="106"/>
    </location>
</feature>
<evidence type="ECO:0000313" key="2">
    <source>
        <dbReference type="EMBL" id="KAG0720898.1"/>
    </source>
</evidence>
<name>A0A8J4Y658_CHIOP</name>
<evidence type="ECO:0000256" key="1">
    <source>
        <dbReference type="SAM" id="MobiDB-lite"/>
    </source>
</evidence>
<dbReference type="Proteomes" id="UP000770661">
    <property type="component" value="Unassembled WGS sequence"/>
</dbReference>
<sequence>MGEQNRDPTNIHNHKSNPIGQPDSECRAPKPARGLQRAKQSKASEVKLGGEPPVLSSVFAFLGCGWVDGVDDGSLRRRTHGASRGIRDPGRGRPGAAAAALEGADI</sequence>
<accession>A0A8J4Y658</accession>
<comment type="caution">
    <text evidence="2">The sequence shown here is derived from an EMBL/GenBank/DDBJ whole genome shotgun (WGS) entry which is preliminary data.</text>
</comment>
<keyword evidence="3" id="KW-1185">Reference proteome</keyword>
<reference evidence="2" key="1">
    <citation type="submission" date="2020-07" db="EMBL/GenBank/DDBJ databases">
        <title>The High-quality genome of the commercially important snow crab, Chionoecetes opilio.</title>
        <authorList>
            <person name="Jeong J.-H."/>
            <person name="Ryu S."/>
        </authorList>
    </citation>
    <scope>NUCLEOTIDE SEQUENCE</scope>
    <source>
        <strain evidence="2">MADBK_172401_WGS</strain>
        <tissue evidence="2">Digestive gland</tissue>
    </source>
</reference>
<organism evidence="2 3">
    <name type="scientific">Chionoecetes opilio</name>
    <name type="common">Atlantic snow crab</name>
    <name type="synonym">Cancer opilio</name>
    <dbReference type="NCBI Taxonomy" id="41210"/>
    <lineage>
        <taxon>Eukaryota</taxon>
        <taxon>Metazoa</taxon>
        <taxon>Ecdysozoa</taxon>
        <taxon>Arthropoda</taxon>
        <taxon>Crustacea</taxon>
        <taxon>Multicrustacea</taxon>
        <taxon>Malacostraca</taxon>
        <taxon>Eumalacostraca</taxon>
        <taxon>Eucarida</taxon>
        <taxon>Decapoda</taxon>
        <taxon>Pleocyemata</taxon>
        <taxon>Brachyura</taxon>
        <taxon>Eubrachyura</taxon>
        <taxon>Majoidea</taxon>
        <taxon>Majidae</taxon>
        <taxon>Chionoecetes</taxon>
    </lineage>
</organism>